<evidence type="ECO:0000256" key="5">
    <source>
        <dbReference type="ARBA" id="ARBA00023242"/>
    </source>
</evidence>
<dbReference type="InterPro" id="IPR000011">
    <property type="entry name" value="UBQ/SUMO-activ_enz_E1-like"/>
</dbReference>
<dbReference type="InterPro" id="IPR000594">
    <property type="entry name" value="ThiF_NAD_FAD-bd"/>
</dbReference>
<dbReference type="InterPro" id="IPR045886">
    <property type="entry name" value="ThiF/MoeB/HesA"/>
</dbReference>
<dbReference type="GeneID" id="54366256"/>
<dbReference type="GO" id="GO:0031510">
    <property type="term" value="C:SUMO activating enzyme complex"/>
    <property type="evidence" value="ECO:0007669"/>
    <property type="project" value="TreeGrafter"/>
</dbReference>
<evidence type="ECO:0000313" key="8">
    <source>
        <dbReference type="Proteomes" id="UP000504637"/>
    </source>
</evidence>
<feature type="domain" description="THIF-type NAD/FAD binding fold" evidence="7">
    <location>
        <begin position="39"/>
        <end position="367"/>
    </location>
</feature>
<evidence type="ECO:0000256" key="6">
    <source>
        <dbReference type="ARBA" id="ARBA00044354"/>
    </source>
</evidence>
<evidence type="ECO:0000313" key="9">
    <source>
        <dbReference type="RefSeq" id="XP_033460220.1"/>
    </source>
</evidence>
<sequence>MATIIAAALPPPPTNGGGQLPTTFDAPTAGLSSDEMALYDRQIRLWGAQAQERIRSANILLVSLRALGTEVAKSLTLAGVCSLTIVDDTPVMEEDIGVAQFFLRAEDVGKPRAEAALPRIQDLNPRVLVKSGGGLSTLLMQDQNYYAPFDCVIACDHDSATLSMINTAARFAARPFYAGGIHGFYGYIFADLVVHEYIIEREKSNMPNTNPRLETLTRSILNVTNRKESSGKQTEIVKKQEIYCPLILANTAPLSPDILSSRRKLKSVPALLPCLRALFDFQTAFGRSPNHTGADIATFTTLVKQKSSELQLPAETLQPSFLRSFLQNLSAELPPTAAFVGGRLSEDVINVLGKREQPIQNFALFDGDALSGRIFSLYTAPPELAVPGSMGILDPAIAAAVAGASPEELERMAKGEFPIPNAAAAVAGQQQQQ</sequence>
<keyword evidence="5" id="KW-0539">Nucleus</keyword>
<dbReference type="InterPro" id="IPR035985">
    <property type="entry name" value="Ubiquitin-activating_enz"/>
</dbReference>
<dbReference type="PANTHER" id="PTHR10953">
    <property type="entry name" value="UBIQUITIN-ACTIVATING ENZYME E1"/>
    <property type="match status" value="1"/>
</dbReference>
<name>A0A6J3M6P2_9PEZI</name>
<reference evidence="9" key="1">
    <citation type="submission" date="2020-01" db="EMBL/GenBank/DDBJ databases">
        <authorList>
            <consortium name="DOE Joint Genome Institute"/>
            <person name="Haridas S."/>
            <person name="Albert R."/>
            <person name="Binder M."/>
            <person name="Bloem J."/>
            <person name="Labutti K."/>
            <person name="Salamov A."/>
            <person name="Andreopoulos B."/>
            <person name="Baker S.E."/>
            <person name="Barry K."/>
            <person name="Bills G."/>
            <person name="Bluhm B.H."/>
            <person name="Cannon C."/>
            <person name="Castanera R."/>
            <person name="Culley D.E."/>
            <person name="Daum C."/>
            <person name="Ezra D."/>
            <person name="Gonzalez J.B."/>
            <person name="Henrissat B."/>
            <person name="Kuo A."/>
            <person name="Liang C."/>
            <person name="Lipzen A."/>
            <person name="Lutzoni F."/>
            <person name="Magnuson J."/>
            <person name="Mondo S."/>
            <person name="Nolan M."/>
            <person name="Ohm R."/>
            <person name="Pangilinan J."/>
            <person name="Park H.-J."/>
            <person name="Ramirez L."/>
            <person name="Alfaro M."/>
            <person name="Sun H."/>
            <person name="Tritt A."/>
            <person name="Yoshinaga Y."/>
            <person name="Zwiers L.-H."/>
            <person name="Turgeon B.G."/>
            <person name="Goodwin S.B."/>
            <person name="Spatafora J.W."/>
            <person name="Crous P.W."/>
            <person name="Grigoriev I.V."/>
        </authorList>
    </citation>
    <scope>NUCLEOTIDE SEQUENCE</scope>
    <source>
        <strain evidence="9">CBS 342.82</strain>
    </source>
</reference>
<dbReference type="GO" id="GO:0019948">
    <property type="term" value="F:SUMO activating enzyme activity"/>
    <property type="evidence" value="ECO:0007669"/>
    <property type="project" value="TreeGrafter"/>
</dbReference>
<dbReference type="Gene3D" id="3.40.50.720">
    <property type="entry name" value="NAD(P)-binding Rossmann-like Domain"/>
    <property type="match status" value="1"/>
</dbReference>
<evidence type="ECO:0000256" key="2">
    <source>
        <dbReference type="ARBA" id="ARBA00004718"/>
    </source>
</evidence>
<evidence type="ECO:0000259" key="7">
    <source>
        <dbReference type="Pfam" id="PF00899"/>
    </source>
</evidence>
<dbReference type="Pfam" id="PF00899">
    <property type="entry name" value="ThiF"/>
    <property type="match status" value="1"/>
</dbReference>
<comment type="pathway">
    <text evidence="2">Protein modification; protein sumoylation.</text>
</comment>
<accession>A0A6J3M6P2</accession>
<dbReference type="PANTHER" id="PTHR10953:SF162">
    <property type="entry name" value="SUMO-ACTIVATING ENZYME SUBUNIT 1"/>
    <property type="match status" value="1"/>
</dbReference>
<dbReference type="PRINTS" id="PR01849">
    <property type="entry name" value="UBIQUITINACT"/>
</dbReference>
<evidence type="ECO:0000256" key="3">
    <source>
        <dbReference type="ARBA" id="ARBA00005673"/>
    </source>
</evidence>
<dbReference type="OrthoDB" id="1708823at2759"/>
<keyword evidence="4" id="KW-0833">Ubl conjugation pathway</keyword>
<protein>
    <recommendedName>
        <fullName evidence="6">Ubiquitin-like 1-activating enzyme E1A</fullName>
    </recommendedName>
</protein>
<keyword evidence="8" id="KW-1185">Reference proteome</keyword>
<proteinExistence type="inferred from homology"/>
<dbReference type="Proteomes" id="UP000504637">
    <property type="component" value="Unplaced"/>
</dbReference>
<dbReference type="AlphaFoldDB" id="A0A6J3M6P2"/>
<dbReference type="GO" id="GO:0016925">
    <property type="term" value="P:protein sumoylation"/>
    <property type="evidence" value="ECO:0007669"/>
    <property type="project" value="TreeGrafter"/>
</dbReference>
<dbReference type="GO" id="GO:0005737">
    <property type="term" value="C:cytoplasm"/>
    <property type="evidence" value="ECO:0007669"/>
    <property type="project" value="TreeGrafter"/>
</dbReference>
<evidence type="ECO:0000256" key="4">
    <source>
        <dbReference type="ARBA" id="ARBA00022786"/>
    </source>
</evidence>
<evidence type="ECO:0000256" key="1">
    <source>
        <dbReference type="ARBA" id="ARBA00004123"/>
    </source>
</evidence>
<dbReference type="SUPFAM" id="SSF69572">
    <property type="entry name" value="Activating enzymes of the ubiquitin-like proteins"/>
    <property type="match status" value="1"/>
</dbReference>
<gene>
    <name evidence="9" type="ORF">K489DRAFT_431760</name>
</gene>
<comment type="subcellular location">
    <subcellularLocation>
        <location evidence="1">Nucleus</location>
    </subcellularLocation>
</comment>
<reference evidence="9" key="3">
    <citation type="submission" date="2025-08" db="UniProtKB">
        <authorList>
            <consortium name="RefSeq"/>
        </authorList>
    </citation>
    <scope>IDENTIFICATION</scope>
    <source>
        <strain evidence="9">CBS 342.82</strain>
    </source>
</reference>
<comment type="similarity">
    <text evidence="3">Belongs to the ubiquitin-activating E1 family.</text>
</comment>
<organism evidence="9">
    <name type="scientific">Dissoconium aciculare CBS 342.82</name>
    <dbReference type="NCBI Taxonomy" id="1314786"/>
    <lineage>
        <taxon>Eukaryota</taxon>
        <taxon>Fungi</taxon>
        <taxon>Dikarya</taxon>
        <taxon>Ascomycota</taxon>
        <taxon>Pezizomycotina</taxon>
        <taxon>Dothideomycetes</taxon>
        <taxon>Dothideomycetidae</taxon>
        <taxon>Mycosphaerellales</taxon>
        <taxon>Dissoconiaceae</taxon>
        <taxon>Dissoconium</taxon>
    </lineage>
</organism>
<dbReference type="RefSeq" id="XP_033460220.1">
    <property type="nucleotide sequence ID" value="XM_033608456.1"/>
</dbReference>
<reference evidence="9" key="2">
    <citation type="submission" date="2020-04" db="EMBL/GenBank/DDBJ databases">
        <authorList>
            <consortium name="NCBI Genome Project"/>
        </authorList>
    </citation>
    <scope>NUCLEOTIDE SEQUENCE</scope>
    <source>
        <strain evidence="9">CBS 342.82</strain>
    </source>
</reference>